<evidence type="ECO:0000256" key="1">
    <source>
        <dbReference type="ARBA" id="ARBA00004571"/>
    </source>
</evidence>
<evidence type="ECO:0000313" key="14">
    <source>
        <dbReference type="EMBL" id="TDO89382.1"/>
    </source>
</evidence>
<keyword evidence="5" id="KW-0732">Signal</keyword>
<gene>
    <name evidence="14" type="ORF">DFR79_11144</name>
</gene>
<evidence type="ECO:0000256" key="7">
    <source>
        <dbReference type="ARBA" id="ARBA00023136"/>
    </source>
</evidence>
<dbReference type="CDD" id="cd01347">
    <property type="entry name" value="ligand_gated_channel"/>
    <property type="match status" value="1"/>
</dbReference>
<keyword evidence="8 14" id="KW-0675">Receptor</keyword>
<dbReference type="InterPro" id="IPR000531">
    <property type="entry name" value="Beta-barrel_TonB"/>
</dbReference>
<dbReference type="GO" id="GO:0015344">
    <property type="term" value="F:siderophore uptake transmembrane transporter activity"/>
    <property type="evidence" value="ECO:0007669"/>
    <property type="project" value="TreeGrafter"/>
</dbReference>
<dbReference type="Pfam" id="PF07715">
    <property type="entry name" value="Plug"/>
    <property type="match status" value="1"/>
</dbReference>
<dbReference type="InterPro" id="IPR036942">
    <property type="entry name" value="Beta-barrel_TonB_sf"/>
</dbReference>
<sequence>MLKKVVLVMLTALLIFVVPVSGEEEVMELDELVVTASRYQESIMETPVSIEVIDQEEIEESGAQNVAELIASVPGVKITNYGGPAGSKTISIRGSDSNQVLILIDGQSINTKMIGDVDLGQILLSNLKKVEVLKGPASAVYGANALGGVVNIITKKGSDIEGLNLEFGMGSFATYKTALNYGITLANSEVMITAETLNSDGFRNDPDNSGVDQYNFSTKINYYLNQNDEFIFDIISNNSDKEIPGSVNMQSPNANQEDKMENYRLTYKKNEENYDLRTSIYYNNQETNYNNPDVYVNNTHLKEKIGFELNNTLYYENNTLTYGLEVTNDELDSSQLPEIYDATNKAIFLENSYTKLENLKINIGIRYDNNEDYGSETNPRISLLYRVNNNNNLFFSYGEAYRAPTFDELYWDELWLEGNPNLVPEKSKNYEIGIKSELNNSKMEAVLFKSELENEIVGYPNPVYKNIKESETDGLELNLSKNITDNLTLGYSHTYLDSRNVKTNELLKDQYYNDVSLSYRPDNYKLIFKGSHVGGRLDDLDNYTVFDLNFIKNIKLIKRNYKLKLTVNNLFDQDYQVVEDYPMPGRNFMLNLSTEF</sequence>
<accession>A0A4R6LPY0</accession>
<dbReference type="PANTHER" id="PTHR30069">
    <property type="entry name" value="TONB-DEPENDENT OUTER MEMBRANE RECEPTOR"/>
    <property type="match status" value="1"/>
</dbReference>
<evidence type="ECO:0000256" key="9">
    <source>
        <dbReference type="ARBA" id="ARBA00023237"/>
    </source>
</evidence>
<keyword evidence="7 10" id="KW-0472">Membrane</keyword>
<evidence type="ECO:0000256" key="5">
    <source>
        <dbReference type="ARBA" id="ARBA00022729"/>
    </source>
</evidence>
<dbReference type="Gene3D" id="2.170.130.10">
    <property type="entry name" value="TonB-dependent receptor, plug domain"/>
    <property type="match status" value="1"/>
</dbReference>
<keyword evidence="6 11" id="KW-0798">TonB box</keyword>
<comment type="caution">
    <text evidence="14">The sequence shown here is derived from an EMBL/GenBank/DDBJ whole genome shotgun (WGS) entry which is preliminary data.</text>
</comment>
<evidence type="ECO:0000313" key="15">
    <source>
        <dbReference type="Proteomes" id="UP000295064"/>
    </source>
</evidence>
<protein>
    <submittedName>
        <fullName evidence="14">Outer membrane receptor for ferrienterochelin and colicins</fullName>
    </submittedName>
</protein>
<dbReference type="Pfam" id="PF00593">
    <property type="entry name" value="TonB_dep_Rec_b-barrel"/>
    <property type="match status" value="1"/>
</dbReference>
<evidence type="ECO:0000256" key="6">
    <source>
        <dbReference type="ARBA" id="ARBA00023077"/>
    </source>
</evidence>
<comment type="subcellular location">
    <subcellularLocation>
        <location evidence="1 10">Cell outer membrane</location>
        <topology evidence="1 10">Multi-pass membrane protein</topology>
    </subcellularLocation>
</comment>
<keyword evidence="3 10" id="KW-1134">Transmembrane beta strand</keyword>
<evidence type="ECO:0000259" key="13">
    <source>
        <dbReference type="Pfam" id="PF07715"/>
    </source>
</evidence>
<dbReference type="InterPro" id="IPR037066">
    <property type="entry name" value="Plug_dom_sf"/>
</dbReference>
<evidence type="ECO:0000256" key="2">
    <source>
        <dbReference type="ARBA" id="ARBA00022448"/>
    </source>
</evidence>
<dbReference type="EMBL" id="SNWX01000011">
    <property type="protein sequence ID" value="TDO89382.1"/>
    <property type="molecule type" value="Genomic_DNA"/>
</dbReference>
<keyword evidence="9 10" id="KW-0998">Cell outer membrane</keyword>
<dbReference type="SUPFAM" id="SSF56935">
    <property type="entry name" value="Porins"/>
    <property type="match status" value="1"/>
</dbReference>
<feature type="domain" description="TonB-dependent receptor-like beta-barrel" evidence="12">
    <location>
        <begin position="206"/>
        <end position="570"/>
    </location>
</feature>
<feature type="domain" description="TonB-dependent receptor plug" evidence="13">
    <location>
        <begin position="43"/>
        <end position="149"/>
    </location>
</feature>
<dbReference type="Gene3D" id="2.40.170.20">
    <property type="entry name" value="TonB-dependent receptor, beta-barrel domain"/>
    <property type="match status" value="1"/>
</dbReference>
<dbReference type="GO" id="GO:0009279">
    <property type="term" value="C:cell outer membrane"/>
    <property type="evidence" value="ECO:0007669"/>
    <property type="project" value="UniProtKB-SubCell"/>
</dbReference>
<dbReference type="OrthoDB" id="337377at2"/>
<reference evidence="14 15" key="1">
    <citation type="submission" date="2019-03" db="EMBL/GenBank/DDBJ databases">
        <title>Subsurface microbial communities from deep shales in Ohio and West Virginia, USA.</title>
        <authorList>
            <person name="Wrighton K."/>
        </authorList>
    </citation>
    <scope>NUCLEOTIDE SEQUENCE [LARGE SCALE GENOMIC DNA]</scope>
    <source>
        <strain evidence="14 15">MA284_T2</strain>
    </source>
</reference>
<dbReference type="PANTHER" id="PTHR30069:SF29">
    <property type="entry name" value="HEMOGLOBIN AND HEMOGLOBIN-HAPTOGLOBIN-BINDING PROTEIN 1-RELATED"/>
    <property type="match status" value="1"/>
</dbReference>
<proteinExistence type="inferred from homology"/>
<evidence type="ECO:0000256" key="8">
    <source>
        <dbReference type="ARBA" id="ARBA00023170"/>
    </source>
</evidence>
<keyword evidence="2 10" id="KW-0813">Transport</keyword>
<dbReference type="InterPro" id="IPR039426">
    <property type="entry name" value="TonB-dep_rcpt-like"/>
</dbReference>
<dbReference type="RefSeq" id="WP_133515035.1">
    <property type="nucleotide sequence ID" value="NZ_SNWX01000011.1"/>
</dbReference>
<dbReference type="GO" id="GO:0044718">
    <property type="term" value="P:siderophore transmembrane transport"/>
    <property type="evidence" value="ECO:0007669"/>
    <property type="project" value="TreeGrafter"/>
</dbReference>
<evidence type="ECO:0000256" key="10">
    <source>
        <dbReference type="PROSITE-ProRule" id="PRU01360"/>
    </source>
</evidence>
<evidence type="ECO:0000259" key="12">
    <source>
        <dbReference type="Pfam" id="PF00593"/>
    </source>
</evidence>
<dbReference type="Proteomes" id="UP000295064">
    <property type="component" value="Unassembled WGS sequence"/>
</dbReference>
<dbReference type="InterPro" id="IPR012910">
    <property type="entry name" value="Plug_dom"/>
</dbReference>
<dbReference type="PROSITE" id="PS52016">
    <property type="entry name" value="TONB_DEPENDENT_REC_3"/>
    <property type="match status" value="1"/>
</dbReference>
<comment type="similarity">
    <text evidence="10 11">Belongs to the TonB-dependent receptor family.</text>
</comment>
<evidence type="ECO:0000256" key="3">
    <source>
        <dbReference type="ARBA" id="ARBA00022452"/>
    </source>
</evidence>
<name>A0A4R6LPY0_9FIRM</name>
<evidence type="ECO:0000256" key="4">
    <source>
        <dbReference type="ARBA" id="ARBA00022692"/>
    </source>
</evidence>
<keyword evidence="4 10" id="KW-0812">Transmembrane</keyword>
<organism evidence="14 15">
    <name type="scientific">Halanaerobium saccharolyticum</name>
    <dbReference type="NCBI Taxonomy" id="43595"/>
    <lineage>
        <taxon>Bacteria</taxon>
        <taxon>Bacillati</taxon>
        <taxon>Bacillota</taxon>
        <taxon>Clostridia</taxon>
        <taxon>Halanaerobiales</taxon>
        <taxon>Halanaerobiaceae</taxon>
        <taxon>Halanaerobium</taxon>
    </lineage>
</organism>
<evidence type="ECO:0000256" key="11">
    <source>
        <dbReference type="RuleBase" id="RU003357"/>
    </source>
</evidence>
<dbReference type="AlphaFoldDB" id="A0A4R6LPY0"/>